<dbReference type="SUPFAM" id="SSF54695">
    <property type="entry name" value="POZ domain"/>
    <property type="match status" value="1"/>
</dbReference>
<reference evidence="2" key="1">
    <citation type="submission" date="2021-06" db="EMBL/GenBank/DDBJ databases">
        <authorList>
            <person name="Kallberg Y."/>
            <person name="Tangrot J."/>
            <person name="Rosling A."/>
        </authorList>
    </citation>
    <scope>NUCLEOTIDE SEQUENCE</scope>
    <source>
        <strain evidence="2">FL130A</strain>
    </source>
</reference>
<dbReference type="EMBL" id="CAJVPS010001371">
    <property type="protein sequence ID" value="CAG8535403.1"/>
    <property type="molecule type" value="Genomic_DNA"/>
</dbReference>
<keyword evidence="3" id="KW-1185">Reference proteome</keyword>
<dbReference type="PANTHER" id="PTHR14499">
    <property type="entry name" value="POTASSIUM CHANNEL TETRAMERIZATION DOMAIN-CONTAINING"/>
    <property type="match status" value="1"/>
</dbReference>
<dbReference type="GO" id="GO:0051260">
    <property type="term" value="P:protein homooligomerization"/>
    <property type="evidence" value="ECO:0007669"/>
    <property type="project" value="InterPro"/>
</dbReference>
<evidence type="ECO:0000313" key="2">
    <source>
        <dbReference type="EMBL" id="CAG8535403.1"/>
    </source>
</evidence>
<dbReference type="Pfam" id="PF02214">
    <property type="entry name" value="BTB_2"/>
    <property type="match status" value="1"/>
</dbReference>
<comment type="caution">
    <text evidence="2">The sequence shown here is derived from an EMBL/GenBank/DDBJ whole genome shotgun (WGS) entry which is preliminary data.</text>
</comment>
<dbReference type="Proteomes" id="UP000789508">
    <property type="component" value="Unassembled WGS sequence"/>
</dbReference>
<dbReference type="InterPro" id="IPR011333">
    <property type="entry name" value="SKP1/BTB/POZ_sf"/>
</dbReference>
<gene>
    <name evidence="2" type="ORF">ALEPTO_LOCUS5144</name>
</gene>
<name>A0A9N9APD2_9GLOM</name>
<dbReference type="PANTHER" id="PTHR14499:SF136">
    <property type="entry name" value="GH08630P"/>
    <property type="match status" value="1"/>
</dbReference>
<protein>
    <submittedName>
        <fullName evidence="2">3236_t:CDS:1</fullName>
    </submittedName>
</protein>
<evidence type="ECO:0000259" key="1">
    <source>
        <dbReference type="Pfam" id="PF02214"/>
    </source>
</evidence>
<sequence>MWFSIAFVIGAVVMVIRLLDKQGLINWGLILGELKSIISGIKYYTLRTTLTSQPDSLLGTMFQDRNEALLHPISGNEYFIDRNGLAFHYILEYYRTGKILWPKNNNSSSVAKDMITTEELQQEFDYFQIPSTFTDLSQAHKSAASLLDEFITSLKDSAYEPISRFHTGIELIFYRDGSIPSIIPKFDLPSISSIQWRFKLEGFQMLELFGEEIEFHMRAALTDFNFKISPVSAYDGSKNIAGWRITMSTKPLDKLSVLGNSCLVQDKII</sequence>
<accession>A0A9N9APD2</accession>
<dbReference type="OrthoDB" id="2414723at2759"/>
<dbReference type="Gene3D" id="3.30.710.10">
    <property type="entry name" value="Potassium Channel Kv1.1, Chain A"/>
    <property type="match status" value="1"/>
</dbReference>
<feature type="domain" description="Potassium channel tetramerisation-type BTB" evidence="1">
    <location>
        <begin position="38"/>
        <end position="133"/>
    </location>
</feature>
<proteinExistence type="predicted"/>
<evidence type="ECO:0000313" key="3">
    <source>
        <dbReference type="Proteomes" id="UP000789508"/>
    </source>
</evidence>
<dbReference type="InterPro" id="IPR003131">
    <property type="entry name" value="T1-type_BTB"/>
</dbReference>
<organism evidence="2 3">
    <name type="scientific">Ambispora leptoticha</name>
    <dbReference type="NCBI Taxonomy" id="144679"/>
    <lineage>
        <taxon>Eukaryota</taxon>
        <taxon>Fungi</taxon>
        <taxon>Fungi incertae sedis</taxon>
        <taxon>Mucoromycota</taxon>
        <taxon>Glomeromycotina</taxon>
        <taxon>Glomeromycetes</taxon>
        <taxon>Archaeosporales</taxon>
        <taxon>Ambisporaceae</taxon>
        <taxon>Ambispora</taxon>
    </lineage>
</organism>
<dbReference type="AlphaFoldDB" id="A0A9N9APD2"/>